<comment type="caution">
    <text evidence="5">The sequence shown here is derived from an EMBL/GenBank/DDBJ whole genome shotgun (WGS) entry which is preliminary data.</text>
</comment>
<dbReference type="InterPro" id="IPR036396">
    <property type="entry name" value="Cyt_P450_sf"/>
</dbReference>
<dbReference type="GO" id="GO:0016705">
    <property type="term" value="F:oxidoreductase activity, acting on paired donors, with incorporation or reduction of molecular oxygen"/>
    <property type="evidence" value="ECO:0007669"/>
    <property type="project" value="InterPro"/>
</dbReference>
<dbReference type="GO" id="GO:0004497">
    <property type="term" value="F:monooxygenase activity"/>
    <property type="evidence" value="ECO:0007669"/>
    <property type="project" value="InterPro"/>
</dbReference>
<keyword evidence="3" id="KW-0479">Metal-binding</keyword>
<evidence type="ECO:0000256" key="2">
    <source>
        <dbReference type="ARBA" id="ARBA00010617"/>
    </source>
</evidence>
<keyword evidence="6" id="KW-1185">Reference proteome</keyword>
<sequence length="105" mass="11815">MKKITFNVSCSIFFGLPDGKVKDQLLEDFSTTVKGIWAVPLNFPGAVLHRALQARGRVCKVLSNLIAIRKREMEEGIVDSHDNIISSLLILRNENGRKFLTFSCH</sequence>
<dbReference type="Proteomes" id="UP001280121">
    <property type="component" value="Unassembled WGS sequence"/>
</dbReference>
<dbReference type="PANTHER" id="PTHR24286:SF256">
    <property type="entry name" value="CYTOCHROME P450 FAMILY PROTEIN"/>
    <property type="match status" value="1"/>
</dbReference>
<evidence type="ECO:0000256" key="1">
    <source>
        <dbReference type="ARBA" id="ARBA00005179"/>
    </source>
</evidence>
<evidence type="ECO:0000313" key="6">
    <source>
        <dbReference type="Proteomes" id="UP001280121"/>
    </source>
</evidence>
<proteinExistence type="inferred from homology"/>
<dbReference type="SUPFAM" id="SSF48264">
    <property type="entry name" value="Cytochrome P450"/>
    <property type="match status" value="1"/>
</dbReference>
<protein>
    <submittedName>
        <fullName evidence="5">Uncharacterized protein</fullName>
    </submittedName>
</protein>
<evidence type="ECO:0000313" key="5">
    <source>
        <dbReference type="EMBL" id="KAK2637220.1"/>
    </source>
</evidence>
<name>A0AAD9TJE3_9ROSI</name>
<evidence type="ECO:0000256" key="3">
    <source>
        <dbReference type="ARBA" id="ARBA00022723"/>
    </source>
</evidence>
<gene>
    <name evidence="5" type="ORF">Ddye_032012</name>
</gene>
<organism evidence="5 6">
    <name type="scientific">Dipteronia dyeriana</name>
    <dbReference type="NCBI Taxonomy" id="168575"/>
    <lineage>
        <taxon>Eukaryota</taxon>
        <taxon>Viridiplantae</taxon>
        <taxon>Streptophyta</taxon>
        <taxon>Embryophyta</taxon>
        <taxon>Tracheophyta</taxon>
        <taxon>Spermatophyta</taxon>
        <taxon>Magnoliopsida</taxon>
        <taxon>eudicotyledons</taxon>
        <taxon>Gunneridae</taxon>
        <taxon>Pentapetalae</taxon>
        <taxon>rosids</taxon>
        <taxon>malvids</taxon>
        <taxon>Sapindales</taxon>
        <taxon>Sapindaceae</taxon>
        <taxon>Hippocastanoideae</taxon>
        <taxon>Acereae</taxon>
        <taxon>Dipteronia</taxon>
    </lineage>
</organism>
<keyword evidence="4" id="KW-0408">Iron</keyword>
<dbReference type="EMBL" id="JANJYI010000009">
    <property type="protein sequence ID" value="KAK2637220.1"/>
    <property type="molecule type" value="Genomic_DNA"/>
</dbReference>
<dbReference type="PANTHER" id="PTHR24286">
    <property type="entry name" value="CYTOCHROME P450 26"/>
    <property type="match status" value="1"/>
</dbReference>
<evidence type="ECO:0000256" key="4">
    <source>
        <dbReference type="ARBA" id="ARBA00023004"/>
    </source>
</evidence>
<dbReference type="Gene3D" id="1.10.630.10">
    <property type="entry name" value="Cytochrome P450"/>
    <property type="match status" value="1"/>
</dbReference>
<comment type="similarity">
    <text evidence="2">Belongs to the cytochrome P450 family.</text>
</comment>
<dbReference type="GO" id="GO:0005506">
    <property type="term" value="F:iron ion binding"/>
    <property type="evidence" value="ECO:0007669"/>
    <property type="project" value="InterPro"/>
</dbReference>
<dbReference type="AlphaFoldDB" id="A0AAD9TJE3"/>
<reference evidence="5" key="1">
    <citation type="journal article" date="2023" name="Plant J.">
        <title>Genome sequences and population genomics provide insights into the demographic history, inbreeding, and mutation load of two 'living fossil' tree species of Dipteronia.</title>
        <authorList>
            <person name="Feng Y."/>
            <person name="Comes H.P."/>
            <person name="Chen J."/>
            <person name="Zhu S."/>
            <person name="Lu R."/>
            <person name="Zhang X."/>
            <person name="Li P."/>
            <person name="Qiu J."/>
            <person name="Olsen K.M."/>
            <person name="Qiu Y."/>
        </authorList>
    </citation>
    <scope>NUCLEOTIDE SEQUENCE</scope>
    <source>
        <strain evidence="5">KIB01</strain>
    </source>
</reference>
<accession>A0AAD9TJE3</accession>
<dbReference type="GO" id="GO:0016125">
    <property type="term" value="P:sterol metabolic process"/>
    <property type="evidence" value="ECO:0007669"/>
    <property type="project" value="TreeGrafter"/>
</dbReference>
<comment type="pathway">
    <text evidence="1">Secondary metabolite biosynthesis.</text>
</comment>
<dbReference type="GO" id="GO:0020037">
    <property type="term" value="F:heme binding"/>
    <property type="evidence" value="ECO:0007669"/>
    <property type="project" value="InterPro"/>
</dbReference>